<dbReference type="RefSeq" id="WP_126464590.1">
    <property type="nucleotide sequence ID" value="NZ_LR134523.1"/>
</dbReference>
<dbReference type="PROSITE" id="PS00893">
    <property type="entry name" value="NUDIX_BOX"/>
    <property type="match status" value="1"/>
</dbReference>
<dbReference type="PROSITE" id="PS51462">
    <property type="entry name" value="NUDIX"/>
    <property type="match status" value="1"/>
</dbReference>
<dbReference type="InterPro" id="IPR020084">
    <property type="entry name" value="NUDIX_hydrolase_CS"/>
</dbReference>
<protein>
    <submittedName>
        <fullName evidence="4">Predicted NTP pyrophosphohydrolase</fullName>
    </submittedName>
</protein>
<evidence type="ECO:0000259" key="3">
    <source>
        <dbReference type="PROSITE" id="PS51462"/>
    </source>
</evidence>
<dbReference type="Pfam" id="PF00293">
    <property type="entry name" value="NUDIX"/>
    <property type="match status" value="1"/>
</dbReference>
<gene>
    <name evidence="4" type="ORF">NCTC13079_00104</name>
</gene>
<dbReference type="PANTHER" id="PTHR43736:SF1">
    <property type="entry name" value="DIHYDRONEOPTERIN TRIPHOSPHATE DIPHOSPHATASE"/>
    <property type="match status" value="1"/>
</dbReference>
<evidence type="ECO:0000256" key="2">
    <source>
        <dbReference type="ARBA" id="ARBA00022801"/>
    </source>
</evidence>
<evidence type="ECO:0000256" key="1">
    <source>
        <dbReference type="ARBA" id="ARBA00005582"/>
    </source>
</evidence>
<dbReference type="PANTHER" id="PTHR43736">
    <property type="entry name" value="ADP-RIBOSE PYROPHOSPHATASE"/>
    <property type="match status" value="1"/>
</dbReference>
<accession>A0A3S5BVQ8</accession>
<evidence type="ECO:0000313" key="4">
    <source>
        <dbReference type="EMBL" id="VEJ34344.1"/>
    </source>
</evidence>
<name>A0A3S5BVQ8_9FIRM</name>
<keyword evidence="2 4" id="KW-0378">Hydrolase</keyword>
<proteinExistence type="inferred from homology"/>
<dbReference type="InterPro" id="IPR000086">
    <property type="entry name" value="NUDIX_hydrolase_dom"/>
</dbReference>
<dbReference type="OrthoDB" id="9786032at2"/>
<dbReference type="InterPro" id="IPR015797">
    <property type="entry name" value="NUDIX_hydrolase-like_dom_sf"/>
</dbReference>
<sequence length="165" mass="19159">MELRRIYDENFEYRGYLKDRAVPLEADEYVLVAGVILFSEGKFLATKRAENKEYPHKWEFTVGSVVREESALEGALRELSEEVGVKATGEELRFLGAMKETQKFSKIFLLEKNVEKIKLQKSEVEDYKWIDKSELDAMLEANEFAEPMAARLRKYLPMIEDCFGA</sequence>
<keyword evidence="5" id="KW-1185">Reference proteome</keyword>
<dbReference type="SUPFAM" id="SSF55811">
    <property type="entry name" value="Nudix"/>
    <property type="match status" value="1"/>
</dbReference>
<dbReference type="Gene3D" id="3.90.79.10">
    <property type="entry name" value="Nucleoside Triphosphate Pyrophosphohydrolase"/>
    <property type="match status" value="1"/>
</dbReference>
<dbReference type="KEGG" id="piv:NCTC13079_00104"/>
<reference evidence="4 5" key="1">
    <citation type="submission" date="2018-12" db="EMBL/GenBank/DDBJ databases">
        <authorList>
            <consortium name="Pathogen Informatics"/>
        </authorList>
    </citation>
    <scope>NUCLEOTIDE SEQUENCE [LARGE SCALE GENOMIC DNA]</scope>
    <source>
        <strain evidence="4 5">NCTC13079</strain>
    </source>
</reference>
<organism evidence="4 5">
    <name type="scientific">Aedoeadaptatus ivorii</name>
    <dbReference type="NCBI Taxonomy" id="54006"/>
    <lineage>
        <taxon>Bacteria</taxon>
        <taxon>Bacillati</taxon>
        <taxon>Bacillota</taxon>
        <taxon>Tissierellia</taxon>
        <taxon>Tissierellales</taxon>
        <taxon>Peptoniphilaceae</taxon>
        <taxon>Aedoeadaptatus</taxon>
    </lineage>
</organism>
<feature type="domain" description="Nudix hydrolase" evidence="3">
    <location>
        <begin position="28"/>
        <end position="152"/>
    </location>
</feature>
<dbReference type="EMBL" id="LR134523">
    <property type="protein sequence ID" value="VEJ34344.1"/>
    <property type="molecule type" value="Genomic_DNA"/>
</dbReference>
<comment type="similarity">
    <text evidence="1">Belongs to the Nudix hydrolase family.</text>
</comment>
<dbReference type="GO" id="GO:0016787">
    <property type="term" value="F:hydrolase activity"/>
    <property type="evidence" value="ECO:0007669"/>
    <property type="project" value="UniProtKB-KW"/>
</dbReference>
<evidence type="ECO:0000313" key="5">
    <source>
        <dbReference type="Proteomes" id="UP000269544"/>
    </source>
</evidence>
<dbReference type="Proteomes" id="UP000269544">
    <property type="component" value="Chromosome"/>
</dbReference>
<dbReference type="AlphaFoldDB" id="A0A3S5BVQ8"/>